<dbReference type="Pfam" id="PF22807">
    <property type="entry name" value="TrAA12"/>
    <property type="match status" value="1"/>
</dbReference>
<keyword evidence="2" id="KW-0472">Membrane</keyword>
<dbReference type="Gene3D" id="2.120.10.30">
    <property type="entry name" value="TolB, C-terminal domain"/>
    <property type="match status" value="1"/>
</dbReference>
<keyword evidence="2" id="KW-1133">Transmembrane helix</keyword>
<proteinExistence type="predicted"/>
<gene>
    <name evidence="4" type="ORF">NK6_1418</name>
</gene>
<dbReference type="EMBL" id="AP014685">
    <property type="protein sequence ID" value="BAR54602.1"/>
    <property type="molecule type" value="Genomic_DNA"/>
</dbReference>
<feature type="transmembrane region" description="Helical" evidence="2">
    <location>
        <begin position="7"/>
        <end position="30"/>
    </location>
</feature>
<protein>
    <submittedName>
        <fullName evidence="4">Dehydrogenase</fullName>
    </submittedName>
</protein>
<feature type="region of interest" description="Disordered" evidence="1">
    <location>
        <begin position="276"/>
        <end position="297"/>
    </location>
</feature>
<keyword evidence="2" id="KW-0812">Transmembrane</keyword>
<dbReference type="InterPro" id="IPR011041">
    <property type="entry name" value="Quinoprot_gluc/sorb_DH_b-prop"/>
</dbReference>
<dbReference type="Proteomes" id="UP000063308">
    <property type="component" value="Chromosome"/>
</dbReference>
<dbReference type="SUPFAM" id="SSF50952">
    <property type="entry name" value="Soluble quinoprotein glucose dehydrogenase"/>
    <property type="match status" value="1"/>
</dbReference>
<dbReference type="InterPro" id="IPR054539">
    <property type="entry name" value="Beta-prop_PDH"/>
</dbReference>
<accession>A0A0E4BKP0</accession>
<evidence type="ECO:0000256" key="1">
    <source>
        <dbReference type="SAM" id="MobiDB-lite"/>
    </source>
</evidence>
<dbReference type="InterPro" id="IPR011042">
    <property type="entry name" value="6-blade_b-propeller_TolB-like"/>
</dbReference>
<evidence type="ECO:0000313" key="4">
    <source>
        <dbReference type="EMBL" id="BAR54602.1"/>
    </source>
</evidence>
<organism evidence="4 5">
    <name type="scientific">Bradyrhizobium diazoefficiens</name>
    <dbReference type="NCBI Taxonomy" id="1355477"/>
    <lineage>
        <taxon>Bacteria</taxon>
        <taxon>Pseudomonadati</taxon>
        <taxon>Pseudomonadota</taxon>
        <taxon>Alphaproteobacteria</taxon>
        <taxon>Hyphomicrobiales</taxon>
        <taxon>Nitrobacteraceae</taxon>
        <taxon>Bradyrhizobium</taxon>
    </lineage>
</organism>
<evidence type="ECO:0000313" key="5">
    <source>
        <dbReference type="Proteomes" id="UP000063308"/>
    </source>
</evidence>
<dbReference type="AlphaFoldDB" id="A0A0E4BKP0"/>
<name>A0A0E4BKP0_9BRAD</name>
<evidence type="ECO:0000256" key="2">
    <source>
        <dbReference type="SAM" id="Phobius"/>
    </source>
</evidence>
<sequence length="364" mass="38881">MPQVRQGLLMTFSSIFAQFVALLGGIALQWRKLSGTEPAPAWGQTPAIPEAKPQGAIPTLKMPTARGWSEGQKPTVAPGLKVNAFATGLDHPRWIEVLPNGDVLIAEATQIAGPPRSVFHYAMQATMRRAAALGVSANRITLLRDKDGDGVAEVRGAFMENLSQPFGMALVGDTFYVGNTDGVMAFPYVANADRITAPGKRLTTFKPSGHWTRSLLASPDGRKLYAGVGSLSNIAEMGMEVEEGRAAVYELDLAAGTHRILVPACATQWALPGSQRPACSGPSSTSATGSATRRRRTISPRCVTAASMAGPIATGARRWTTACRRIRQWSPRRSRRTMRSAATPLRSACAGCPQARCRVSPTAW</sequence>
<evidence type="ECO:0000259" key="3">
    <source>
        <dbReference type="Pfam" id="PF22807"/>
    </source>
</evidence>
<reference evidence="4 5" key="1">
    <citation type="submission" date="2014-11" db="EMBL/GenBank/DDBJ databases">
        <title>Symbiosis island explosion on the genome of extra-slow-growing strains of soybean bradyrhizobia with massive insertion sequences.</title>
        <authorList>
            <person name="Iida T."/>
            <person name="Minamisawa K."/>
        </authorList>
    </citation>
    <scope>NUCLEOTIDE SEQUENCE [LARGE SCALE GENOMIC DNA]</scope>
    <source>
        <strain evidence="4 5">NK6</strain>
    </source>
</reference>
<feature type="domain" description="Pyrroloquinoline quinone-dependent pyranose dehydrogenase beta-propeller" evidence="3">
    <location>
        <begin position="74"/>
        <end position="254"/>
    </location>
</feature>